<feature type="region of interest" description="Disordered" evidence="1">
    <location>
        <begin position="170"/>
        <end position="193"/>
    </location>
</feature>
<dbReference type="Proteomes" id="UP000039324">
    <property type="component" value="Unassembled WGS sequence"/>
</dbReference>
<gene>
    <name evidence="2" type="ORF">PBRA_005750</name>
    <name evidence="3" type="ORF">PLBR_LOCUS8335</name>
</gene>
<feature type="compositionally biased region" description="Basic and acidic residues" evidence="1">
    <location>
        <begin position="170"/>
        <end position="179"/>
    </location>
</feature>
<keyword evidence="4" id="KW-1185">Reference proteome</keyword>
<accession>A0A0G4IPQ0</accession>
<sequence length="193" mass="21615">MGRNDAAVTDAAEESYVDLAVLMAPLSRDRLEVVLAQCIAQHEDCLDVLRSELRRPIEDDDVEVDVSNTDALRDLLDRANAYLAAGASDQCSGILERITTALWSVSGEGDQEDLEAIWQTVEQTWQSVIDRYDPKNDYKAMKGLFEKMARWRQRVQPLLTEPLRDLKVRIDAGRSERPNKRARSAATGNTPAA</sequence>
<dbReference type="AlphaFoldDB" id="A0A0G4IPQ0"/>
<dbReference type="EMBL" id="OVEO01000016">
    <property type="protein sequence ID" value="SPR01120.1"/>
    <property type="molecule type" value="Genomic_DNA"/>
</dbReference>
<proteinExistence type="predicted"/>
<evidence type="ECO:0000313" key="5">
    <source>
        <dbReference type="Proteomes" id="UP000290189"/>
    </source>
</evidence>
<reference evidence="3 5" key="2">
    <citation type="submission" date="2018-03" db="EMBL/GenBank/DDBJ databases">
        <authorList>
            <person name="Fogelqvist J."/>
        </authorList>
    </citation>
    <scope>NUCLEOTIDE SEQUENCE [LARGE SCALE GENOMIC DNA]</scope>
</reference>
<evidence type="ECO:0000313" key="4">
    <source>
        <dbReference type="Proteomes" id="UP000039324"/>
    </source>
</evidence>
<protein>
    <submittedName>
        <fullName evidence="2">Uncharacterized protein</fullName>
    </submittedName>
</protein>
<evidence type="ECO:0000256" key="1">
    <source>
        <dbReference type="SAM" id="MobiDB-lite"/>
    </source>
</evidence>
<evidence type="ECO:0000313" key="2">
    <source>
        <dbReference type="EMBL" id="CEO97146.1"/>
    </source>
</evidence>
<organism evidence="2 4">
    <name type="scientific">Plasmodiophora brassicae</name>
    <name type="common">Clubroot disease agent</name>
    <dbReference type="NCBI Taxonomy" id="37360"/>
    <lineage>
        <taxon>Eukaryota</taxon>
        <taxon>Sar</taxon>
        <taxon>Rhizaria</taxon>
        <taxon>Endomyxa</taxon>
        <taxon>Phytomyxea</taxon>
        <taxon>Plasmodiophorida</taxon>
        <taxon>Plasmodiophoridae</taxon>
        <taxon>Plasmodiophora</taxon>
    </lineage>
</organism>
<dbReference type="EMBL" id="CDSF01000078">
    <property type="protein sequence ID" value="CEO97146.1"/>
    <property type="molecule type" value="Genomic_DNA"/>
</dbReference>
<keyword evidence="3" id="KW-0496">Mitochondrion</keyword>
<name>A0A0G4IPQ0_PLABS</name>
<evidence type="ECO:0000313" key="3">
    <source>
        <dbReference type="EMBL" id="SPR01120.1"/>
    </source>
</evidence>
<geneLocation type="mitochondrion" evidence="3"/>
<reference evidence="2 4" key="1">
    <citation type="submission" date="2015-02" db="EMBL/GenBank/DDBJ databases">
        <authorList>
            <person name="Chooi Y.-H."/>
        </authorList>
    </citation>
    <scope>NUCLEOTIDE SEQUENCE [LARGE SCALE GENOMIC DNA]</scope>
    <source>
        <strain evidence="2">E3</strain>
    </source>
</reference>
<dbReference type="Proteomes" id="UP000290189">
    <property type="component" value="Unassembled WGS sequence"/>
</dbReference>